<evidence type="ECO:0008006" key="4">
    <source>
        <dbReference type="Google" id="ProtNLM"/>
    </source>
</evidence>
<proteinExistence type="predicted"/>
<keyword evidence="3" id="KW-1185">Reference proteome</keyword>
<evidence type="ECO:0000313" key="2">
    <source>
        <dbReference type="EMBL" id="GAA4707217.1"/>
    </source>
</evidence>
<protein>
    <recommendedName>
        <fullName evidence="4">HTH cro/C1-type domain-containing protein</fullName>
    </recommendedName>
</protein>
<accession>A0ABP8XFT5</accession>
<feature type="compositionally biased region" description="Low complexity" evidence="1">
    <location>
        <begin position="110"/>
        <end position="122"/>
    </location>
</feature>
<sequence length="140" mass="14491">MARVSKPLQPLDHEVQRILAEAVRARALSLRTIGDLAGMSANRAGIILRCEEPPATLGELDGIARQVGMTASRLVALGEASLTASTASADEPDDPVPSVAPQSTTARQSGTAAGAGLPLGGPRPRRTQPSSGTRPRKHTK</sequence>
<name>A0ABP8XFT5_9MICO</name>
<dbReference type="EMBL" id="BAABHM010000013">
    <property type="protein sequence ID" value="GAA4707217.1"/>
    <property type="molecule type" value="Genomic_DNA"/>
</dbReference>
<comment type="caution">
    <text evidence="2">The sequence shown here is derived from an EMBL/GenBank/DDBJ whole genome shotgun (WGS) entry which is preliminary data.</text>
</comment>
<evidence type="ECO:0000313" key="3">
    <source>
        <dbReference type="Proteomes" id="UP001500843"/>
    </source>
</evidence>
<evidence type="ECO:0000256" key="1">
    <source>
        <dbReference type="SAM" id="MobiDB-lite"/>
    </source>
</evidence>
<dbReference type="Proteomes" id="UP001500843">
    <property type="component" value="Unassembled WGS sequence"/>
</dbReference>
<organism evidence="2 3">
    <name type="scientific">Promicromonospora umidemergens</name>
    <dbReference type="NCBI Taxonomy" id="629679"/>
    <lineage>
        <taxon>Bacteria</taxon>
        <taxon>Bacillati</taxon>
        <taxon>Actinomycetota</taxon>
        <taxon>Actinomycetes</taxon>
        <taxon>Micrococcales</taxon>
        <taxon>Promicromonosporaceae</taxon>
        <taxon>Promicromonospora</taxon>
    </lineage>
</organism>
<reference evidence="3" key="1">
    <citation type="journal article" date="2019" name="Int. J. Syst. Evol. Microbiol.">
        <title>The Global Catalogue of Microorganisms (GCM) 10K type strain sequencing project: providing services to taxonomists for standard genome sequencing and annotation.</title>
        <authorList>
            <consortium name="The Broad Institute Genomics Platform"/>
            <consortium name="The Broad Institute Genome Sequencing Center for Infectious Disease"/>
            <person name="Wu L."/>
            <person name="Ma J."/>
        </authorList>
    </citation>
    <scope>NUCLEOTIDE SEQUENCE [LARGE SCALE GENOMIC DNA]</scope>
    <source>
        <strain evidence="3">JCM 17975</strain>
    </source>
</reference>
<feature type="region of interest" description="Disordered" evidence="1">
    <location>
        <begin position="83"/>
        <end position="140"/>
    </location>
</feature>
<gene>
    <name evidence="2" type="ORF">GCM10023198_32040</name>
</gene>
<feature type="compositionally biased region" description="Polar residues" evidence="1">
    <location>
        <begin position="100"/>
        <end position="109"/>
    </location>
</feature>